<dbReference type="InterPro" id="IPR046867">
    <property type="entry name" value="AldOxase/xan_DH_MoCoBD2"/>
</dbReference>
<dbReference type="PANTHER" id="PTHR11908">
    <property type="entry name" value="XANTHINE DEHYDROGENASE"/>
    <property type="match status" value="1"/>
</dbReference>
<feature type="domain" description="Aldehyde oxidase/xanthine dehydrogenase a/b hammerhead" evidence="1">
    <location>
        <begin position="46"/>
        <end position="151"/>
    </location>
</feature>
<dbReference type="InterPro" id="IPR036856">
    <property type="entry name" value="Ald_Oxase/Xan_DH_a/b_sf"/>
</dbReference>
<dbReference type="Pfam" id="PF02738">
    <property type="entry name" value="MoCoBD_1"/>
    <property type="match status" value="1"/>
</dbReference>
<evidence type="ECO:0000313" key="3">
    <source>
        <dbReference type="Proteomes" id="UP000049455"/>
    </source>
</evidence>
<reference evidence="2 3" key="1">
    <citation type="submission" date="2015-09" db="EMBL/GenBank/DDBJ databases">
        <authorList>
            <person name="Jackson K.R."/>
            <person name="Lunt B.L."/>
            <person name="Fisher J.N.B."/>
            <person name="Gardner A.V."/>
            <person name="Bailey M.E."/>
            <person name="Deus L.M."/>
            <person name="Earl A.S."/>
            <person name="Gibby P.D."/>
            <person name="Hartmann K.A."/>
            <person name="Liu J.E."/>
            <person name="Manci A.M."/>
            <person name="Nielsen D.A."/>
            <person name="Solomon M.B."/>
            <person name="Breakwell D.P."/>
            <person name="Burnett S.H."/>
            <person name="Grose J.H."/>
        </authorList>
    </citation>
    <scope>NUCLEOTIDE SEQUENCE [LARGE SCALE GENOMIC DNA]</scope>
    <source>
        <strain evidence="2 3">CECT 7799</strain>
    </source>
</reference>
<proteinExistence type="predicted"/>
<dbReference type="EMBL" id="CYPR01000206">
    <property type="protein sequence ID" value="CUH40404.1"/>
    <property type="molecule type" value="Genomic_DNA"/>
</dbReference>
<organism evidence="2 3">
    <name type="scientific">Jannaschia seosinensis</name>
    <dbReference type="NCBI Taxonomy" id="313367"/>
    <lineage>
        <taxon>Bacteria</taxon>
        <taxon>Pseudomonadati</taxon>
        <taxon>Pseudomonadota</taxon>
        <taxon>Alphaproteobacteria</taxon>
        <taxon>Rhodobacterales</taxon>
        <taxon>Roseobacteraceae</taxon>
        <taxon>Jannaschia</taxon>
    </lineage>
</organism>
<dbReference type="Proteomes" id="UP000049455">
    <property type="component" value="Unassembled WGS sequence"/>
</dbReference>
<keyword evidence="3" id="KW-1185">Reference proteome</keyword>
<dbReference type="AlphaFoldDB" id="A0A0M7BEX6"/>
<dbReference type="InterPro" id="IPR037165">
    <property type="entry name" value="AldOxase/xan_DH_Mopterin-bd_sf"/>
</dbReference>
<dbReference type="InterPro" id="IPR008274">
    <property type="entry name" value="AldOxase/xan_DH_MoCoBD1"/>
</dbReference>
<dbReference type="SUPFAM" id="SSF54665">
    <property type="entry name" value="CO dehydrogenase molybdoprotein N-domain-like"/>
    <property type="match status" value="1"/>
</dbReference>
<dbReference type="Pfam" id="PF01315">
    <property type="entry name" value="Ald_Xan_dh_C"/>
    <property type="match status" value="1"/>
</dbReference>
<name>A0A0M7BEX6_9RHOB</name>
<dbReference type="GO" id="GO:0005506">
    <property type="term" value="F:iron ion binding"/>
    <property type="evidence" value="ECO:0007669"/>
    <property type="project" value="InterPro"/>
</dbReference>
<sequence length="741" mass="79482">MDDTPRNADFDVALTMDAAQPPVLDRTVQGLLGTAMDRPDGPLKVTGTARYAAEALPENLVTGFLVRATITKGRVIGMKAEAVEAMPGVIRVMTGHPLLRNPAQGQAHQAPEQILPKVDYFGQPVALVVAETFEQARHAAQALVVTYEEEVAEVDPNAASQVDKPKASQLDQGDLEGAMRSSPVAIDTTYTTAPHSSAPMEPHASIAEWVDGRLQLRGSYQMLKHNVAELADSLGVDEARVRIHAPYVGGGFGSKLGIAPEAVAAAHAARELGRPVRVVMARDQVFEMTMRRTETTQRMRLACDADGLMTALAHEDRVSNLPGEAFSEPTAQGTHFLYGGANRRFTHEVARIHRPCAGSVRAPGEAVGMIALECAMDELAEAADIDPVELRIRNIPDTTPEGGQPYSERALERCLREGAERFGWSQRRGMAERLEGDWWVGMGVAAAVRTNMMEESIARVTLRPDGTALCETDMTDIGTGSYAILTQIVGEMLGLPREKVEVQIGDSDLPKSSGSGGSFGAQSCGSAVFLACQGVRKHLAERMEVAPDDLTLRDGRATGGNRQVALTDLVEAPMSAEGHVKPGETEDNFSIAGYGAHFAEVGVHRDTGEVRVHRMLGVFSIGRVLNMKTATSQCHGGMIWGIGSALTEEIMHDPRDGRIVNHNLAEYHIPVSLDVPQLDAMLLEDTRDDQANPIQAKGIGELGISGAAAAVGNAIRNACGVRVRDFPATPDKIFPHLPDVT</sequence>
<dbReference type="Pfam" id="PF20256">
    <property type="entry name" value="MoCoBD_2"/>
    <property type="match status" value="1"/>
</dbReference>
<dbReference type="PANTHER" id="PTHR11908:SF123">
    <property type="entry name" value="ALDEHYDE OXIDOREDUCTASE MOLYBDENUM-BINDING SUBUNIT PAOC"/>
    <property type="match status" value="1"/>
</dbReference>
<dbReference type="SUPFAM" id="SSF56003">
    <property type="entry name" value="Molybdenum cofactor-binding domain"/>
    <property type="match status" value="1"/>
</dbReference>
<dbReference type="SMART" id="SM01008">
    <property type="entry name" value="Ald_Xan_dh_C"/>
    <property type="match status" value="1"/>
</dbReference>
<dbReference type="Gene3D" id="3.90.1170.50">
    <property type="entry name" value="Aldehyde oxidase/xanthine dehydrogenase, a/b hammerhead"/>
    <property type="match status" value="1"/>
</dbReference>
<gene>
    <name evidence="2" type="primary">xdhA_2</name>
    <name evidence="2" type="ORF">JSE7799_03136</name>
</gene>
<dbReference type="Gene3D" id="3.30.365.10">
    <property type="entry name" value="Aldehyde oxidase/xanthine dehydrogenase, molybdopterin binding domain"/>
    <property type="match status" value="4"/>
</dbReference>
<protein>
    <submittedName>
        <fullName evidence="2">Xanthine dehydrogenase molybdenum-binding subunit</fullName>
        <ecNumber evidence="2">1.17.1.4</ecNumber>
    </submittedName>
</protein>
<dbReference type="InterPro" id="IPR016208">
    <property type="entry name" value="Ald_Oxase/xanthine_DH-like"/>
</dbReference>
<evidence type="ECO:0000259" key="1">
    <source>
        <dbReference type="SMART" id="SM01008"/>
    </source>
</evidence>
<dbReference type="GO" id="GO:0004854">
    <property type="term" value="F:xanthine dehydrogenase activity"/>
    <property type="evidence" value="ECO:0007669"/>
    <property type="project" value="UniProtKB-EC"/>
</dbReference>
<keyword evidence="2" id="KW-0560">Oxidoreductase</keyword>
<evidence type="ECO:0000313" key="2">
    <source>
        <dbReference type="EMBL" id="CUH40404.1"/>
    </source>
</evidence>
<dbReference type="STRING" id="313367.JSE7799_03136"/>
<accession>A0A0M7BEX6</accession>
<dbReference type="InterPro" id="IPR000674">
    <property type="entry name" value="Ald_Oxase/Xan_DH_a/b"/>
</dbReference>
<dbReference type="EC" id="1.17.1.4" evidence="2"/>